<organism evidence="2 3">
    <name type="scientific">Thalictrum thalictroides</name>
    <name type="common">Rue-anemone</name>
    <name type="synonym">Anemone thalictroides</name>
    <dbReference type="NCBI Taxonomy" id="46969"/>
    <lineage>
        <taxon>Eukaryota</taxon>
        <taxon>Viridiplantae</taxon>
        <taxon>Streptophyta</taxon>
        <taxon>Embryophyta</taxon>
        <taxon>Tracheophyta</taxon>
        <taxon>Spermatophyta</taxon>
        <taxon>Magnoliopsida</taxon>
        <taxon>Ranunculales</taxon>
        <taxon>Ranunculaceae</taxon>
        <taxon>Thalictroideae</taxon>
        <taxon>Thalictrum</taxon>
    </lineage>
</organism>
<comment type="caution">
    <text evidence="2">The sequence shown here is derived from an EMBL/GenBank/DDBJ whole genome shotgun (WGS) entry which is preliminary data.</text>
</comment>
<dbReference type="EMBL" id="JABWDY010001608">
    <property type="protein sequence ID" value="KAF5207277.1"/>
    <property type="molecule type" value="Genomic_DNA"/>
</dbReference>
<dbReference type="InterPro" id="IPR013187">
    <property type="entry name" value="F-box-assoc_dom_typ3"/>
</dbReference>
<accession>A0A7J6XE36</accession>
<dbReference type="InterPro" id="IPR050796">
    <property type="entry name" value="SCF_F-box_component"/>
</dbReference>
<dbReference type="NCBIfam" id="TIGR01640">
    <property type="entry name" value="F_box_assoc_1"/>
    <property type="match status" value="1"/>
</dbReference>
<evidence type="ECO:0000259" key="1">
    <source>
        <dbReference type="SMART" id="SM00256"/>
    </source>
</evidence>
<gene>
    <name evidence="2" type="ORF">FRX31_003137</name>
</gene>
<dbReference type="AlphaFoldDB" id="A0A7J6XE36"/>
<dbReference type="PANTHER" id="PTHR31672:SF13">
    <property type="entry name" value="F-BOX PROTEIN CPR30-LIKE"/>
    <property type="match status" value="1"/>
</dbReference>
<proteinExistence type="predicted"/>
<dbReference type="CDD" id="cd22157">
    <property type="entry name" value="F-box_AtFBW1-like"/>
    <property type="match status" value="1"/>
</dbReference>
<name>A0A7J6XE36_THATH</name>
<keyword evidence="3" id="KW-1185">Reference proteome</keyword>
<evidence type="ECO:0000313" key="3">
    <source>
        <dbReference type="Proteomes" id="UP000554482"/>
    </source>
</evidence>
<evidence type="ECO:0000313" key="2">
    <source>
        <dbReference type="EMBL" id="KAF5207277.1"/>
    </source>
</evidence>
<dbReference type="Pfam" id="PF00646">
    <property type="entry name" value="F-box"/>
    <property type="match status" value="1"/>
</dbReference>
<dbReference type="InterPro" id="IPR001810">
    <property type="entry name" value="F-box_dom"/>
</dbReference>
<feature type="domain" description="F-box" evidence="1">
    <location>
        <begin position="16"/>
        <end position="57"/>
    </location>
</feature>
<dbReference type="Pfam" id="PF08268">
    <property type="entry name" value="FBA_3"/>
    <property type="match status" value="1"/>
</dbReference>
<dbReference type="InterPro" id="IPR017451">
    <property type="entry name" value="F-box-assoc_interact_dom"/>
</dbReference>
<dbReference type="PANTHER" id="PTHR31672">
    <property type="entry name" value="BNACNNG10540D PROTEIN"/>
    <property type="match status" value="1"/>
</dbReference>
<dbReference type="OrthoDB" id="1867629at2759"/>
<reference evidence="2 3" key="1">
    <citation type="submission" date="2020-06" db="EMBL/GenBank/DDBJ databases">
        <title>Transcriptomic and genomic resources for Thalictrum thalictroides and T. hernandezii: Facilitating candidate gene discovery in an emerging model plant lineage.</title>
        <authorList>
            <person name="Arias T."/>
            <person name="Riano-Pachon D.M."/>
            <person name="Di Stilio V.S."/>
        </authorList>
    </citation>
    <scope>NUCLEOTIDE SEQUENCE [LARGE SCALE GENOMIC DNA]</scope>
    <source>
        <strain evidence="3">cv. WT478/WT964</strain>
        <tissue evidence="2">Leaves</tissue>
    </source>
</reference>
<dbReference type="Gene3D" id="1.20.1280.50">
    <property type="match status" value="1"/>
</dbReference>
<protein>
    <submittedName>
        <fullName evidence="2">F-box protein</fullName>
    </submittedName>
</protein>
<dbReference type="SMART" id="SM00256">
    <property type="entry name" value="FBOX"/>
    <property type="match status" value="1"/>
</dbReference>
<dbReference type="SUPFAM" id="SSF81383">
    <property type="entry name" value="F-box domain"/>
    <property type="match status" value="1"/>
</dbReference>
<sequence length="425" mass="49775">MMTKRRINDNTHQCDMPEDIIMNEILVWLPVSSLLRFKSVCKSWYSLIQSSEFVSKHLLHHHYHHPTSEDDFFITLTPEGKALLFPRNANGTESSENYNLSDIPHPYEKDDEDEELMIPASFNGIIFLYDQDRLGSQHSYLWNPATKQCRLLPHKKWPQNLSVFDRFSIQFAIGFDDKTNDYKVVRLVIVHEYRSNNRKINNDCQLDIYSLTTDSWSAREDVVLPVVPVRRIIDSIKTPFHNGKYFCWLGEIDQTEENFTNIIISFDFSNDVLGTMPLPESVICSYNKCLPMNTNMTIATLRDKLVCIDRLRDSLGDSFDIWILNEFGVKESWNKLYTIGKFQILDYYGWYYWLRGIPNNQELIFELRDEKIRLCNPITGTCQVLNNIRLPNQCLLSLMFKESLVSIQTHNVIHTHNTDCTTCEL</sequence>
<dbReference type="InterPro" id="IPR036047">
    <property type="entry name" value="F-box-like_dom_sf"/>
</dbReference>
<dbReference type="Proteomes" id="UP000554482">
    <property type="component" value="Unassembled WGS sequence"/>
</dbReference>